<proteinExistence type="predicted"/>
<evidence type="ECO:0000256" key="6">
    <source>
        <dbReference type="ARBA" id="ARBA00023136"/>
    </source>
</evidence>
<feature type="signal peptide" evidence="12">
    <location>
        <begin position="1"/>
        <end position="22"/>
    </location>
</feature>
<dbReference type="GO" id="GO:0042102">
    <property type="term" value="P:positive regulation of T cell proliferation"/>
    <property type="evidence" value="ECO:0007669"/>
    <property type="project" value="TreeGrafter"/>
</dbReference>
<dbReference type="InterPro" id="IPR036179">
    <property type="entry name" value="Ig-like_dom_sf"/>
</dbReference>
<dbReference type="SUPFAM" id="SSF48726">
    <property type="entry name" value="Immunoglobulin"/>
    <property type="match status" value="1"/>
</dbReference>
<comment type="subcellular location">
    <subcellularLocation>
        <location evidence="1">Cell membrane</location>
        <topology evidence="1">Single-pass type I membrane protein</topology>
    </subcellularLocation>
</comment>
<evidence type="ECO:0000256" key="8">
    <source>
        <dbReference type="ARBA" id="ARBA00023170"/>
    </source>
</evidence>
<evidence type="ECO:0000313" key="15">
    <source>
        <dbReference type="Proteomes" id="UP000291020"/>
    </source>
</evidence>
<dbReference type="SMART" id="SM00409">
    <property type="entry name" value="IG"/>
    <property type="match status" value="1"/>
</dbReference>
<keyword evidence="5 11" id="KW-1133">Transmembrane helix</keyword>
<keyword evidence="3 11" id="KW-0812">Transmembrane</keyword>
<keyword evidence="10" id="KW-0393">Immunoglobulin domain</keyword>
<dbReference type="Pfam" id="PF07686">
    <property type="entry name" value="V-set"/>
    <property type="match status" value="1"/>
</dbReference>
<dbReference type="InterPro" id="IPR013106">
    <property type="entry name" value="Ig_V-set"/>
</dbReference>
<dbReference type="GO" id="GO:0009897">
    <property type="term" value="C:external side of plasma membrane"/>
    <property type="evidence" value="ECO:0007669"/>
    <property type="project" value="TreeGrafter"/>
</dbReference>
<evidence type="ECO:0000256" key="11">
    <source>
        <dbReference type="SAM" id="Phobius"/>
    </source>
</evidence>
<keyword evidence="9" id="KW-0325">Glycoprotein</keyword>
<reference evidence="15" key="1">
    <citation type="journal article" date="2017" name="PLoS ONE">
        <title>The Agassiz's desert tortoise genome provides a resource for the conservation of a threatened species.</title>
        <authorList>
            <person name="Tollis M."/>
            <person name="DeNardo D.F."/>
            <person name="Cornelius J.A."/>
            <person name="Dolby G.A."/>
            <person name="Edwards T."/>
            <person name="Henen B.T."/>
            <person name="Karl A.E."/>
            <person name="Murphy R.W."/>
            <person name="Kusumi K."/>
        </authorList>
    </citation>
    <scope>NUCLEOTIDE SEQUENCE [LARGE SCALE GENOMIC DNA]</scope>
</reference>
<keyword evidence="15" id="KW-1185">Reference proteome</keyword>
<accession>A0A452GLF0</accession>
<dbReference type="GO" id="GO:0007166">
    <property type="term" value="P:cell surface receptor signaling pathway"/>
    <property type="evidence" value="ECO:0007669"/>
    <property type="project" value="TreeGrafter"/>
</dbReference>
<reference evidence="14" key="2">
    <citation type="submission" date="2025-08" db="UniProtKB">
        <authorList>
            <consortium name="Ensembl"/>
        </authorList>
    </citation>
    <scope>IDENTIFICATION</scope>
</reference>
<evidence type="ECO:0000256" key="1">
    <source>
        <dbReference type="ARBA" id="ARBA00004251"/>
    </source>
</evidence>
<keyword evidence="2" id="KW-1003">Cell membrane</keyword>
<name>A0A452GLF0_9SAUR</name>
<evidence type="ECO:0000256" key="4">
    <source>
        <dbReference type="ARBA" id="ARBA00022729"/>
    </source>
</evidence>
<dbReference type="GO" id="GO:0031295">
    <property type="term" value="P:T cell costimulation"/>
    <property type="evidence" value="ECO:0007669"/>
    <property type="project" value="TreeGrafter"/>
</dbReference>
<feature type="chain" id="PRO_5018970497" description="Ig-like domain-containing protein" evidence="12">
    <location>
        <begin position="23"/>
        <end position="258"/>
    </location>
</feature>
<keyword evidence="8" id="KW-0675">Receptor</keyword>
<keyword evidence="7" id="KW-1015">Disulfide bond</keyword>
<keyword evidence="6 11" id="KW-0472">Membrane</keyword>
<evidence type="ECO:0000256" key="3">
    <source>
        <dbReference type="ARBA" id="ARBA00022692"/>
    </source>
</evidence>
<dbReference type="AlphaFoldDB" id="A0A452GLF0"/>
<sequence>GRTQPFGARPAFAMTRVSLVRSLHWTVLWTLSQYGKDVTLTCFFPSKFKISFHRLSITWTKEGAQGQGVLVHRFHLKMNWLQGQEEAYRGRTQLYPQEFPQGNASLRLSDVRLEDEGSYLCNITCELGSWSQKISLIVLSTVPLPVPRLWWIDLVGLLGILAFALFRMYYPSLWKLRLNKKVPRSESQQTVSDHKDDEEENKHLLGAPSSASMRLGVANPTHSPSAHSSPVRLQTFRFPSLFARVSEVIRFEGRRLDH</sequence>
<evidence type="ECO:0000313" key="14">
    <source>
        <dbReference type="Ensembl" id="ENSGAGP00000002620.1"/>
    </source>
</evidence>
<keyword evidence="4 12" id="KW-0732">Signal</keyword>
<dbReference type="Proteomes" id="UP000291020">
    <property type="component" value="Unassembled WGS sequence"/>
</dbReference>
<organism evidence="14 15">
    <name type="scientific">Gopherus agassizii</name>
    <name type="common">Agassiz's desert tortoise</name>
    <dbReference type="NCBI Taxonomy" id="38772"/>
    <lineage>
        <taxon>Eukaryota</taxon>
        <taxon>Metazoa</taxon>
        <taxon>Chordata</taxon>
        <taxon>Craniata</taxon>
        <taxon>Vertebrata</taxon>
        <taxon>Euteleostomi</taxon>
        <taxon>Archelosauria</taxon>
        <taxon>Testudinata</taxon>
        <taxon>Testudines</taxon>
        <taxon>Cryptodira</taxon>
        <taxon>Durocryptodira</taxon>
        <taxon>Testudinoidea</taxon>
        <taxon>Testudinidae</taxon>
        <taxon>Gopherus</taxon>
    </lineage>
</organism>
<dbReference type="PANTHER" id="PTHR25466">
    <property type="entry name" value="T-LYMPHOCYTE ACTIVATION ANTIGEN"/>
    <property type="match status" value="1"/>
</dbReference>
<dbReference type="InterPro" id="IPR051713">
    <property type="entry name" value="T-cell_Activation_Regulation"/>
</dbReference>
<dbReference type="PANTHER" id="PTHR25466:SF14">
    <property type="entry name" value="BUTYROPHILIN SUBFAMILY 2 MEMBER A2-LIKE-RELATED"/>
    <property type="match status" value="1"/>
</dbReference>
<evidence type="ECO:0000256" key="10">
    <source>
        <dbReference type="ARBA" id="ARBA00023319"/>
    </source>
</evidence>
<dbReference type="PROSITE" id="PS50835">
    <property type="entry name" value="IG_LIKE"/>
    <property type="match status" value="1"/>
</dbReference>
<protein>
    <recommendedName>
        <fullName evidence="13">Ig-like domain-containing protein</fullName>
    </recommendedName>
</protein>
<feature type="domain" description="Ig-like" evidence="13">
    <location>
        <begin position="10"/>
        <end position="135"/>
    </location>
</feature>
<dbReference type="InterPro" id="IPR013783">
    <property type="entry name" value="Ig-like_fold"/>
</dbReference>
<evidence type="ECO:0000256" key="7">
    <source>
        <dbReference type="ARBA" id="ARBA00023157"/>
    </source>
</evidence>
<dbReference type="GO" id="GO:0042130">
    <property type="term" value="P:negative regulation of T cell proliferation"/>
    <property type="evidence" value="ECO:0007669"/>
    <property type="project" value="TreeGrafter"/>
</dbReference>
<evidence type="ECO:0000256" key="12">
    <source>
        <dbReference type="SAM" id="SignalP"/>
    </source>
</evidence>
<dbReference type="GO" id="GO:0071222">
    <property type="term" value="P:cellular response to lipopolysaccharide"/>
    <property type="evidence" value="ECO:0007669"/>
    <property type="project" value="TreeGrafter"/>
</dbReference>
<dbReference type="Ensembl" id="ENSGAGT00000002994.1">
    <property type="protein sequence ID" value="ENSGAGP00000002620.1"/>
    <property type="gene ID" value="ENSGAGG00000002100.1"/>
</dbReference>
<dbReference type="GO" id="GO:0006955">
    <property type="term" value="P:immune response"/>
    <property type="evidence" value="ECO:0007669"/>
    <property type="project" value="TreeGrafter"/>
</dbReference>
<dbReference type="InterPro" id="IPR007110">
    <property type="entry name" value="Ig-like_dom"/>
</dbReference>
<feature type="transmembrane region" description="Helical" evidence="11">
    <location>
        <begin position="149"/>
        <end position="170"/>
    </location>
</feature>
<evidence type="ECO:0000259" key="13">
    <source>
        <dbReference type="PROSITE" id="PS50835"/>
    </source>
</evidence>
<dbReference type="InterPro" id="IPR003599">
    <property type="entry name" value="Ig_sub"/>
</dbReference>
<evidence type="ECO:0000256" key="2">
    <source>
        <dbReference type="ARBA" id="ARBA00022475"/>
    </source>
</evidence>
<reference evidence="14" key="3">
    <citation type="submission" date="2025-09" db="UniProtKB">
        <authorList>
            <consortium name="Ensembl"/>
        </authorList>
    </citation>
    <scope>IDENTIFICATION</scope>
</reference>
<evidence type="ECO:0000256" key="5">
    <source>
        <dbReference type="ARBA" id="ARBA00022989"/>
    </source>
</evidence>
<evidence type="ECO:0000256" key="9">
    <source>
        <dbReference type="ARBA" id="ARBA00023180"/>
    </source>
</evidence>
<dbReference type="Gene3D" id="2.60.40.10">
    <property type="entry name" value="Immunoglobulins"/>
    <property type="match status" value="1"/>
</dbReference>